<keyword evidence="1" id="KW-1133">Transmembrane helix</keyword>
<dbReference type="RefSeq" id="WP_190833015.1">
    <property type="nucleotide sequence ID" value="NZ_CAWPPI010000075.1"/>
</dbReference>
<dbReference type="EMBL" id="JACXAE010000075">
    <property type="protein sequence ID" value="MBD2775087.1"/>
    <property type="molecule type" value="Genomic_DNA"/>
</dbReference>
<gene>
    <name evidence="2" type="ORF">ICL16_24225</name>
</gene>
<sequence length="67" mass="7881">MSIWLLIALVSYLLGAAVQWLQLRHKVSEFDEYTNFPIVWAAQLVTRLDCFLQALIWPYVLILESDR</sequence>
<comment type="caution">
    <text evidence="2">The sequence shown here is derived from an EMBL/GenBank/DDBJ whole genome shotgun (WGS) entry which is preliminary data.</text>
</comment>
<proteinExistence type="predicted"/>
<keyword evidence="1" id="KW-0472">Membrane</keyword>
<evidence type="ECO:0000313" key="3">
    <source>
        <dbReference type="Proteomes" id="UP000629098"/>
    </source>
</evidence>
<evidence type="ECO:0000256" key="1">
    <source>
        <dbReference type="SAM" id="Phobius"/>
    </source>
</evidence>
<dbReference type="Proteomes" id="UP000629098">
    <property type="component" value="Unassembled WGS sequence"/>
</dbReference>
<dbReference type="AlphaFoldDB" id="A0A8J6XR80"/>
<feature type="transmembrane region" description="Helical" evidence="1">
    <location>
        <begin position="39"/>
        <end position="62"/>
    </location>
</feature>
<evidence type="ECO:0000313" key="2">
    <source>
        <dbReference type="EMBL" id="MBD2775087.1"/>
    </source>
</evidence>
<keyword evidence="1" id="KW-0812">Transmembrane</keyword>
<accession>A0A8J6XR80</accession>
<organism evidence="2 3">
    <name type="scientific">Iningainema tapete BLCC-T55</name>
    <dbReference type="NCBI Taxonomy" id="2748662"/>
    <lineage>
        <taxon>Bacteria</taxon>
        <taxon>Bacillati</taxon>
        <taxon>Cyanobacteriota</taxon>
        <taxon>Cyanophyceae</taxon>
        <taxon>Nostocales</taxon>
        <taxon>Scytonemataceae</taxon>
        <taxon>Iningainema tapete</taxon>
    </lineage>
</organism>
<name>A0A8J6XR80_9CYAN</name>
<keyword evidence="3" id="KW-1185">Reference proteome</keyword>
<protein>
    <submittedName>
        <fullName evidence="2">Uncharacterized protein</fullName>
    </submittedName>
</protein>
<reference evidence="2" key="1">
    <citation type="submission" date="2020-09" db="EMBL/GenBank/DDBJ databases">
        <title>Iningainema tapete sp. nov. (Scytonemataceae, Cyanobacteria) from greenhouses in central Florida (USA) produces two types of nodularin with biosynthetic potential for microcystin-LR and anabaenopeptins.</title>
        <authorList>
            <person name="Berthold D.E."/>
            <person name="Lefler F.W."/>
            <person name="Huang I.-S."/>
            <person name="Abdulla H."/>
            <person name="Zimba P.V."/>
            <person name="Laughinghouse H.D. IV."/>
        </authorList>
    </citation>
    <scope>NUCLEOTIDE SEQUENCE</scope>
    <source>
        <strain evidence="2">BLCCT55</strain>
    </source>
</reference>